<keyword evidence="8" id="KW-1185">Reference proteome</keyword>
<evidence type="ECO:0000259" key="6">
    <source>
        <dbReference type="PROSITE" id="PS50048"/>
    </source>
</evidence>
<dbReference type="SUPFAM" id="SSF57701">
    <property type="entry name" value="Zn2/Cys6 DNA-binding domain"/>
    <property type="match status" value="1"/>
</dbReference>
<keyword evidence="3" id="KW-0804">Transcription</keyword>
<feature type="region of interest" description="Disordered" evidence="5">
    <location>
        <begin position="70"/>
        <end position="156"/>
    </location>
</feature>
<dbReference type="PROSITE" id="PS50048">
    <property type="entry name" value="ZN2_CY6_FUNGAL_2"/>
    <property type="match status" value="1"/>
</dbReference>
<feature type="compositionally biased region" description="Basic and acidic residues" evidence="5">
    <location>
        <begin position="290"/>
        <end position="300"/>
    </location>
</feature>
<dbReference type="RefSeq" id="XP_018691611.1">
    <property type="nucleotide sequence ID" value="XM_018838843.1"/>
</dbReference>
<dbReference type="InterPro" id="IPR001138">
    <property type="entry name" value="Zn2Cys6_DnaBD"/>
</dbReference>
<gene>
    <name evidence="7" type="ORF">AYL99_07334</name>
</gene>
<evidence type="ECO:0000313" key="7">
    <source>
        <dbReference type="EMBL" id="OAP58244.1"/>
    </source>
</evidence>
<dbReference type="GO" id="GO:0003677">
    <property type="term" value="F:DNA binding"/>
    <property type="evidence" value="ECO:0007669"/>
    <property type="project" value="UniProtKB-KW"/>
</dbReference>
<keyword evidence="2" id="KW-0238">DNA-binding</keyword>
<evidence type="ECO:0000256" key="3">
    <source>
        <dbReference type="ARBA" id="ARBA00023163"/>
    </source>
</evidence>
<dbReference type="PANTHER" id="PTHR46910">
    <property type="entry name" value="TRANSCRIPTION FACTOR PDR1"/>
    <property type="match status" value="1"/>
</dbReference>
<evidence type="ECO:0000256" key="5">
    <source>
        <dbReference type="SAM" id="MobiDB-lite"/>
    </source>
</evidence>
<name>A0A178ZEN2_9EURO</name>
<dbReference type="PROSITE" id="PS00463">
    <property type="entry name" value="ZN2_CY6_FUNGAL_1"/>
    <property type="match status" value="1"/>
</dbReference>
<dbReference type="SMART" id="SM00066">
    <property type="entry name" value="GAL4"/>
    <property type="match status" value="1"/>
</dbReference>
<dbReference type="EMBL" id="LVYI01000006">
    <property type="protein sequence ID" value="OAP58244.1"/>
    <property type="molecule type" value="Genomic_DNA"/>
</dbReference>
<evidence type="ECO:0000256" key="1">
    <source>
        <dbReference type="ARBA" id="ARBA00023015"/>
    </source>
</evidence>
<sequence length="775" mass="85088">MAGPAGGRDQTSHDPTGNFAGSASSHFASSYYPIDTELTNMSPSYPMPPYARPMEEGVASVDKINHGEAMNNSLAIGPNGATASSATDPAMAPPQTPNQATFPPAGARSSMDATSETPQDPQTGDKRKRSKASRACDECRRKKVKCDAPTEADGTPKTCTNCQKAGVNCEFERKPMKRGPSKGYISALAERVHGLEQKQRQSLDAGPVGFAESFSPDEPTGPGFSNRASSFSASTTVNPFSRAEFQRDRIPSTGGWGISSIAPSLRSRASGSLAIAPNETLPATISEEDANPKPEFRDSPRTIFSQIENSHRPKRPRLQGSNEDSPPFKMEHSSLPRYYEQYHPLFPLLPDHDIVDAVVSNADVDMQHALAIAVDLLPDLRAGATLNGAHNSSFSLNHDLDPAISRPTRTLSSTQFANYEKLLEYLGNLVNGVPATHSMDTSLALAWALALISLTCEYDVKHLAGEGDKSKLQLLNHSRYVLVQLQVAAARGEAPTSFPDLASFVHTVNLATNCVLLLTKYHWLSIALHPGEVTRSRYLSIRNVDPKAITVEAAYLQTSSHQLDLLFKIILPHEDASTDMKMAHKDFLQTAFDVHLCSYDETLRNSAIVKQFHWFMELLMSPYQPQTPPFPTPILDCAVNLASVLIEDAKATSGAPRYNPLDLHTWSVATITLCEIIADVSSKPIVDYASKHLEQLRAELQKKSDAMHKHYDFEWFFGEKMKHWTDGLMSMIDYALEEHVSAVGENRSNAVMLVPNFAEMMEKGWLRALVYFADK</sequence>
<feature type="compositionally biased region" description="Polar residues" evidence="5">
    <location>
        <begin position="111"/>
        <end position="122"/>
    </location>
</feature>
<dbReference type="CDD" id="cd00067">
    <property type="entry name" value="GAL4"/>
    <property type="match status" value="1"/>
</dbReference>
<evidence type="ECO:0000313" key="8">
    <source>
        <dbReference type="Proteomes" id="UP000078343"/>
    </source>
</evidence>
<organism evidence="7 8">
    <name type="scientific">Fonsecaea erecta</name>
    <dbReference type="NCBI Taxonomy" id="1367422"/>
    <lineage>
        <taxon>Eukaryota</taxon>
        <taxon>Fungi</taxon>
        <taxon>Dikarya</taxon>
        <taxon>Ascomycota</taxon>
        <taxon>Pezizomycotina</taxon>
        <taxon>Eurotiomycetes</taxon>
        <taxon>Chaetothyriomycetidae</taxon>
        <taxon>Chaetothyriales</taxon>
        <taxon>Herpotrichiellaceae</taxon>
        <taxon>Fonsecaea</taxon>
    </lineage>
</organism>
<dbReference type="AlphaFoldDB" id="A0A178ZEN2"/>
<dbReference type="InterPro" id="IPR050987">
    <property type="entry name" value="AtrR-like"/>
</dbReference>
<accession>A0A178ZEN2</accession>
<dbReference type="Pfam" id="PF00172">
    <property type="entry name" value="Zn_clus"/>
    <property type="match status" value="1"/>
</dbReference>
<dbReference type="OrthoDB" id="5426978at2759"/>
<dbReference type="PANTHER" id="PTHR46910:SF40">
    <property type="entry name" value="ZN(II)2CYS6 TRANSCRIPTION FACTOR (EUROFUNG)"/>
    <property type="match status" value="1"/>
</dbReference>
<feature type="compositionally biased region" description="Basic and acidic residues" evidence="5">
    <location>
        <begin position="134"/>
        <end position="148"/>
    </location>
</feature>
<reference evidence="7 8" key="1">
    <citation type="submission" date="2016-04" db="EMBL/GenBank/DDBJ databases">
        <title>Draft genome of Fonsecaea erecta CBS 125763.</title>
        <authorList>
            <person name="Weiss V.A."/>
            <person name="Vicente V.A."/>
            <person name="Raittz R.T."/>
            <person name="Moreno L.F."/>
            <person name="De Souza E.M."/>
            <person name="Pedrosa F.O."/>
            <person name="Steffens M.B."/>
            <person name="Faoro H."/>
            <person name="Tadra-Sfeir M.Z."/>
            <person name="Najafzadeh M.J."/>
            <person name="Felipe M.S."/>
            <person name="Teixeira M."/>
            <person name="Sun J."/>
            <person name="Xi L."/>
            <person name="Gomes R."/>
            <person name="De Azevedo C.M."/>
            <person name="Salgado C.G."/>
            <person name="Da Silva M.B."/>
            <person name="Nascimento M.F."/>
            <person name="Queiroz-Telles F."/>
            <person name="Attili D.S."/>
            <person name="Gorbushina A."/>
        </authorList>
    </citation>
    <scope>NUCLEOTIDE SEQUENCE [LARGE SCALE GENOMIC DNA]</scope>
    <source>
        <strain evidence="7 8">CBS 125763</strain>
    </source>
</reference>
<dbReference type="Proteomes" id="UP000078343">
    <property type="component" value="Unassembled WGS sequence"/>
</dbReference>
<comment type="caution">
    <text evidence="7">The sequence shown here is derived from an EMBL/GenBank/DDBJ whole genome shotgun (WGS) entry which is preliminary data.</text>
</comment>
<proteinExistence type="predicted"/>
<evidence type="ECO:0000256" key="2">
    <source>
        <dbReference type="ARBA" id="ARBA00023125"/>
    </source>
</evidence>
<evidence type="ECO:0000256" key="4">
    <source>
        <dbReference type="ARBA" id="ARBA00023242"/>
    </source>
</evidence>
<feature type="domain" description="Zn(2)-C6 fungal-type" evidence="6">
    <location>
        <begin position="135"/>
        <end position="171"/>
    </location>
</feature>
<dbReference type="STRING" id="1367422.A0A178ZEN2"/>
<feature type="region of interest" description="Disordered" evidence="5">
    <location>
        <begin position="279"/>
        <end position="331"/>
    </location>
</feature>
<protein>
    <recommendedName>
        <fullName evidence="6">Zn(2)-C6 fungal-type domain-containing protein</fullName>
    </recommendedName>
</protein>
<dbReference type="GO" id="GO:0008270">
    <property type="term" value="F:zinc ion binding"/>
    <property type="evidence" value="ECO:0007669"/>
    <property type="project" value="InterPro"/>
</dbReference>
<dbReference type="Gene3D" id="4.10.240.10">
    <property type="entry name" value="Zn(2)-C6 fungal-type DNA-binding domain"/>
    <property type="match status" value="1"/>
</dbReference>
<feature type="region of interest" description="Disordered" evidence="5">
    <location>
        <begin position="1"/>
        <end position="26"/>
    </location>
</feature>
<dbReference type="GO" id="GO:0000981">
    <property type="term" value="F:DNA-binding transcription factor activity, RNA polymerase II-specific"/>
    <property type="evidence" value="ECO:0007669"/>
    <property type="project" value="InterPro"/>
</dbReference>
<dbReference type="GeneID" id="30011502"/>
<keyword evidence="1" id="KW-0805">Transcription regulation</keyword>
<keyword evidence="4" id="KW-0539">Nucleus</keyword>
<feature type="region of interest" description="Disordered" evidence="5">
    <location>
        <begin position="196"/>
        <end position="232"/>
    </location>
</feature>
<dbReference type="InterPro" id="IPR036864">
    <property type="entry name" value="Zn2-C6_fun-type_DNA-bd_sf"/>
</dbReference>